<evidence type="ECO:0000256" key="2">
    <source>
        <dbReference type="HAMAP-Rule" id="MF_00003"/>
    </source>
</evidence>
<sequence>MPKEFSRTQRVKELIQRELAYLIQRELGDSHLGLITISAVEMSSDLKEARVYITVLESRTPIEQTVQALNDAAGLLRHHLSQRLTLRMTPRLQFVYDSSLEAGNRLLALIDSIKSDNHNS</sequence>
<name>A0A090AKD3_9GAMM</name>
<accession>A0A090AKD3</accession>
<evidence type="ECO:0000313" key="3">
    <source>
        <dbReference type="EMBL" id="BAP55475.1"/>
    </source>
</evidence>
<organism evidence="3 4">
    <name type="scientific">Thioploca ingrica</name>
    <dbReference type="NCBI Taxonomy" id="40754"/>
    <lineage>
        <taxon>Bacteria</taxon>
        <taxon>Pseudomonadati</taxon>
        <taxon>Pseudomonadota</taxon>
        <taxon>Gammaproteobacteria</taxon>
        <taxon>Thiotrichales</taxon>
        <taxon>Thiotrichaceae</taxon>
        <taxon>Thioploca</taxon>
    </lineage>
</organism>
<dbReference type="OrthoDB" id="307788at2"/>
<comment type="function">
    <text evidence="2">One of several proteins that assist in the late maturation steps of the functional core of the 30S ribosomal subunit. Associates with free 30S ribosomal subunits (but not with 30S subunits that are part of 70S ribosomes or polysomes). Required for efficient processing of 16S rRNA. May interact with the 5'-terminal helix region of 16S rRNA.</text>
</comment>
<dbReference type="GO" id="GO:0043024">
    <property type="term" value="F:ribosomal small subunit binding"/>
    <property type="evidence" value="ECO:0007669"/>
    <property type="project" value="TreeGrafter"/>
</dbReference>
<dbReference type="InterPro" id="IPR020053">
    <property type="entry name" value="Ribosome-bd_factorA_CS"/>
</dbReference>
<keyword evidence="4" id="KW-1185">Reference proteome</keyword>
<comment type="similarity">
    <text evidence="2">Belongs to the RbfA family.</text>
</comment>
<dbReference type="InterPro" id="IPR015946">
    <property type="entry name" value="KH_dom-like_a/b"/>
</dbReference>
<dbReference type="STRING" id="40754.THII_1178"/>
<comment type="subunit">
    <text evidence="2">Monomer. Binds 30S ribosomal subunits, but not 50S ribosomal subunits or 70S ribosomes.</text>
</comment>
<dbReference type="PANTHER" id="PTHR33515">
    <property type="entry name" value="RIBOSOME-BINDING FACTOR A, CHLOROPLASTIC-RELATED"/>
    <property type="match status" value="1"/>
</dbReference>
<dbReference type="PROSITE" id="PS01319">
    <property type="entry name" value="RBFA"/>
    <property type="match status" value="1"/>
</dbReference>
<dbReference type="PANTHER" id="PTHR33515:SF1">
    <property type="entry name" value="RIBOSOME-BINDING FACTOR A, CHLOROPLASTIC-RELATED"/>
    <property type="match status" value="1"/>
</dbReference>
<protein>
    <recommendedName>
        <fullName evidence="2">Ribosome-binding factor A</fullName>
    </recommendedName>
</protein>
<reference evidence="3 4" key="1">
    <citation type="journal article" date="2014" name="ISME J.">
        <title>Ecophysiology of Thioploca ingrica as revealed by the complete genome sequence supplemented with proteomic evidence.</title>
        <authorList>
            <person name="Kojima H."/>
            <person name="Ogura Y."/>
            <person name="Yamamoto N."/>
            <person name="Togashi T."/>
            <person name="Mori H."/>
            <person name="Watanabe T."/>
            <person name="Nemoto F."/>
            <person name="Kurokawa K."/>
            <person name="Hayashi T."/>
            <person name="Fukui M."/>
        </authorList>
    </citation>
    <scope>NUCLEOTIDE SEQUENCE [LARGE SCALE GENOMIC DNA]</scope>
</reference>
<evidence type="ECO:0000313" key="4">
    <source>
        <dbReference type="Proteomes" id="UP000031623"/>
    </source>
</evidence>
<dbReference type="InterPro" id="IPR023799">
    <property type="entry name" value="RbfA_dom_sf"/>
</dbReference>
<dbReference type="EMBL" id="AP014633">
    <property type="protein sequence ID" value="BAP55475.1"/>
    <property type="molecule type" value="Genomic_DNA"/>
</dbReference>
<dbReference type="HOGENOM" id="CLU_089475_3_0_6"/>
<dbReference type="HAMAP" id="MF_00003">
    <property type="entry name" value="RbfA"/>
    <property type="match status" value="1"/>
</dbReference>
<evidence type="ECO:0000256" key="1">
    <source>
        <dbReference type="ARBA" id="ARBA00022517"/>
    </source>
</evidence>
<dbReference type="GO" id="GO:0030490">
    <property type="term" value="P:maturation of SSU-rRNA"/>
    <property type="evidence" value="ECO:0007669"/>
    <property type="project" value="UniProtKB-UniRule"/>
</dbReference>
<dbReference type="Proteomes" id="UP000031623">
    <property type="component" value="Chromosome"/>
</dbReference>
<keyword evidence="2" id="KW-0963">Cytoplasm</keyword>
<dbReference type="SUPFAM" id="SSF89919">
    <property type="entry name" value="Ribosome-binding factor A, RbfA"/>
    <property type="match status" value="1"/>
</dbReference>
<dbReference type="KEGG" id="tig:THII_1178"/>
<dbReference type="NCBIfam" id="TIGR00082">
    <property type="entry name" value="rbfA"/>
    <property type="match status" value="1"/>
</dbReference>
<gene>
    <name evidence="2" type="primary">rbfA</name>
    <name evidence="3" type="ORF">THII_1178</name>
</gene>
<dbReference type="InterPro" id="IPR000238">
    <property type="entry name" value="RbfA"/>
</dbReference>
<dbReference type="GO" id="GO:0005829">
    <property type="term" value="C:cytosol"/>
    <property type="evidence" value="ECO:0007669"/>
    <property type="project" value="TreeGrafter"/>
</dbReference>
<proteinExistence type="inferred from homology"/>
<comment type="subcellular location">
    <subcellularLocation>
        <location evidence="2">Cytoplasm</location>
    </subcellularLocation>
</comment>
<keyword evidence="1 2" id="KW-0690">Ribosome biogenesis</keyword>
<dbReference type="Pfam" id="PF02033">
    <property type="entry name" value="RBFA"/>
    <property type="match status" value="1"/>
</dbReference>
<dbReference type="AlphaFoldDB" id="A0A090AKD3"/>
<dbReference type="Gene3D" id="3.30.300.20">
    <property type="match status" value="1"/>
</dbReference>